<keyword evidence="1" id="KW-0614">Plasmid</keyword>
<dbReference type="HOGENOM" id="CLU_097509_0_0_11"/>
<evidence type="ECO:0000313" key="2">
    <source>
        <dbReference type="Proteomes" id="UP000011157"/>
    </source>
</evidence>
<name>B6CLW2_MYCL1</name>
<proteinExistence type="predicted"/>
<reference evidence="2" key="2">
    <citation type="journal article" date="2013" name="J. Bacteriol.">
        <title>Complete Genome Sequence of the Frog Pathogen Mycobacterium ulcerans Ecovar Liflandii.</title>
        <authorList>
            <person name="Tobias N.J."/>
            <person name="Doig K.D."/>
            <person name="Medema M.H."/>
            <person name="Chen H."/>
            <person name="Haring V."/>
            <person name="Moore R."/>
            <person name="Seemann T."/>
            <person name="Stinear T.P."/>
        </authorList>
    </citation>
    <scope>NUCLEOTIDE SEQUENCE</scope>
    <source>
        <strain evidence="2">128FXT</strain>
    </source>
</reference>
<sequence>MMMAASPDPRSTAVRRRGSQRGLAAVALATVGVCGLLLLMVPPPSVNSLLSRSNWELATALPAIDAFPADWNYDLWSDIVQPTPAATTGSGPLTTRGSVSQSVPAGCGDVPTLVGLYDGVSRSAAMVHVDLRTDEIAKAILASSDEPEPNARFVIWRKPNGAQLIADYLGWIGRCGSYRVTSPPPDNHTTTVTTTVSVESVTGTDAAVIATRSSISSEDSQTYHVMFYALRGVVLECATNLTGDQVDMVRRLADQTLHRLHTL</sequence>
<dbReference type="AlphaFoldDB" id="B6CLW2"/>
<accession>B6CLW2</accession>
<gene>
    <name evidence="1" type="ordered locus">MULP_027</name>
</gene>
<reference evidence="1 2" key="1">
    <citation type="journal article" date="2008" name="BMC Genomics">
        <title>Deciphering the genetic basis for polyketide variation among mycobacteria producing mycolactones.</title>
        <authorList>
            <person name="Pidot S.J."/>
            <person name="Hong H."/>
            <person name="Seemann T."/>
            <person name="Porter J.L."/>
            <person name="Yip M.J."/>
            <person name="Men A."/>
            <person name="Johnson M."/>
            <person name="Wilson P."/>
            <person name="Davies J.K."/>
            <person name="Leadlay P.F."/>
            <person name="Stinear T.P."/>
        </authorList>
    </citation>
    <scope>NUCLEOTIDE SEQUENCE [LARGE SCALE GENOMIC DNA]</scope>
    <source>
        <strain evidence="1 2">128FXT</strain>
    </source>
</reference>
<dbReference type="PATRIC" id="fig|459424.11.peg.5959"/>
<dbReference type="KEGG" id="mli:MULP_027"/>
<dbReference type="Proteomes" id="UP000011157">
    <property type="component" value="Plasmid pMUM002"/>
</dbReference>
<keyword evidence="2" id="KW-1185">Reference proteome</keyword>
<geneLocation type="plasmid" evidence="1 2">
    <name>pMUM002</name>
</geneLocation>
<evidence type="ECO:0000313" key="1">
    <source>
        <dbReference type="EMBL" id="ACA57599.1"/>
    </source>
</evidence>
<dbReference type="EMBL" id="EU271968">
    <property type="protein sequence ID" value="ACA57599.1"/>
    <property type="molecule type" value="Genomic_DNA"/>
</dbReference>
<organism evidence="1 2">
    <name type="scientific">Mycobacterium liflandii (strain 128FXT)</name>
    <dbReference type="NCBI Taxonomy" id="459424"/>
    <lineage>
        <taxon>Bacteria</taxon>
        <taxon>Bacillati</taxon>
        <taxon>Actinomycetota</taxon>
        <taxon>Actinomycetes</taxon>
        <taxon>Mycobacteriales</taxon>
        <taxon>Mycobacteriaceae</taxon>
        <taxon>Mycobacterium</taxon>
        <taxon>Mycobacterium ulcerans group</taxon>
    </lineage>
</organism>
<protein>
    <submittedName>
        <fullName evidence="1">Uncharacterized protein</fullName>
    </submittedName>
</protein>